<dbReference type="Proteomes" id="UP000887574">
    <property type="component" value="Unplaced"/>
</dbReference>
<organism evidence="3 4">
    <name type="scientific">Ditylenchus dipsaci</name>
    <dbReference type="NCBI Taxonomy" id="166011"/>
    <lineage>
        <taxon>Eukaryota</taxon>
        <taxon>Metazoa</taxon>
        <taxon>Ecdysozoa</taxon>
        <taxon>Nematoda</taxon>
        <taxon>Chromadorea</taxon>
        <taxon>Rhabditida</taxon>
        <taxon>Tylenchina</taxon>
        <taxon>Tylenchomorpha</taxon>
        <taxon>Sphaerularioidea</taxon>
        <taxon>Anguinidae</taxon>
        <taxon>Anguininae</taxon>
        <taxon>Ditylenchus</taxon>
    </lineage>
</organism>
<evidence type="ECO:0000259" key="2">
    <source>
        <dbReference type="Pfam" id="PF01764"/>
    </source>
</evidence>
<keyword evidence="1" id="KW-0732">Signal</keyword>
<proteinExistence type="predicted"/>
<accession>A0A915DVS6</accession>
<keyword evidence="3" id="KW-1185">Reference proteome</keyword>
<dbReference type="CDD" id="cd00519">
    <property type="entry name" value="Lipase_3"/>
    <property type="match status" value="1"/>
</dbReference>
<feature type="chain" id="PRO_5038001412" evidence="1">
    <location>
        <begin position="16"/>
        <end position="278"/>
    </location>
</feature>
<dbReference type="SUPFAM" id="SSF53474">
    <property type="entry name" value="alpha/beta-Hydrolases"/>
    <property type="match status" value="1"/>
</dbReference>
<feature type="domain" description="Fungal lipase-type" evidence="2">
    <location>
        <begin position="178"/>
        <end position="224"/>
    </location>
</feature>
<evidence type="ECO:0000313" key="4">
    <source>
        <dbReference type="WBParaSite" id="jg23705"/>
    </source>
</evidence>
<dbReference type="WBParaSite" id="jg23705">
    <property type="protein sequence ID" value="jg23705"/>
    <property type="gene ID" value="jg23705"/>
</dbReference>
<sequence length="278" mass="31514">MSVFRCSCIFLLVQSQVLDIFGAKYDEDYAKQMLAFSAGAYAVSPEECIKRAMPSVNKWALFSSGSQNCDALNNLCSYYIAISDYRQEIIAVFRGKMQLMVEGMASMQPGADFYGIGKVNEYFYDGLKALWQGVKDVLSSINTKDTVLFAAIKTVLDKLRTSSQVGRSLLLCASKQFACRGELYTFGQPRVGCSSFSFEHDRLVPHSFRIVNQKDIVPHLPPCSNNLMHQEKSALRCKHFRNSLPPWPRSVVPGWNEWHNSLLQALQRPAKERRLRMQ</sequence>
<dbReference type="InterPro" id="IPR029058">
    <property type="entry name" value="AB_hydrolase_fold"/>
</dbReference>
<name>A0A915DVS6_9BILA</name>
<evidence type="ECO:0000313" key="3">
    <source>
        <dbReference type="Proteomes" id="UP000887574"/>
    </source>
</evidence>
<dbReference type="GO" id="GO:0006629">
    <property type="term" value="P:lipid metabolic process"/>
    <property type="evidence" value="ECO:0007669"/>
    <property type="project" value="InterPro"/>
</dbReference>
<dbReference type="AlphaFoldDB" id="A0A915DVS6"/>
<protein>
    <submittedName>
        <fullName evidence="4">Fungal lipase-like domain-containing protein</fullName>
    </submittedName>
</protein>
<dbReference type="PANTHER" id="PTHR45908:SF5">
    <property type="entry name" value="FUNGAL LIPASE-LIKE DOMAIN-CONTAINING PROTEIN"/>
    <property type="match status" value="1"/>
</dbReference>
<evidence type="ECO:0000256" key="1">
    <source>
        <dbReference type="SAM" id="SignalP"/>
    </source>
</evidence>
<reference evidence="4" key="1">
    <citation type="submission" date="2022-11" db="UniProtKB">
        <authorList>
            <consortium name="WormBaseParasite"/>
        </authorList>
    </citation>
    <scope>IDENTIFICATION</scope>
</reference>
<dbReference type="InterPro" id="IPR002921">
    <property type="entry name" value="Fungal_lipase-type"/>
</dbReference>
<dbReference type="Pfam" id="PF01764">
    <property type="entry name" value="Lipase_3"/>
    <property type="match status" value="1"/>
</dbReference>
<feature type="signal peptide" evidence="1">
    <location>
        <begin position="1"/>
        <end position="15"/>
    </location>
</feature>
<dbReference type="PANTHER" id="PTHR45908">
    <property type="entry name" value="PROTEIN CBG11750-RELATED"/>
    <property type="match status" value="1"/>
</dbReference>
<dbReference type="Gene3D" id="3.40.50.1820">
    <property type="entry name" value="alpha/beta hydrolase"/>
    <property type="match status" value="2"/>
</dbReference>